<dbReference type="PROSITE" id="PS50086">
    <property type="entry name" value="TBC_RABGAP"/>
    <property type="match status" value="1"/>
</dbReference>
<dbReference type="Proteomes" id="UP000694906">
    <property type="component" value="Unplaced"/>
</dbReference>
<organism evidence="4 5">
    <name type="scientific">Heterocephalus glaber</name>
    <name type="common">Naked mole rat</name>
    <dbReference type="NCBI Taxonomy" id="10181"/>
    <lineage>
        <taxon>Eukaryota</taxon>
        <taxon>Metazoa</taxon>
        <taxon>Chordata</taxon>
        <taxon>Craniata</taxon>
        <taxon>Vertebrata</taxon>
        <taxon>Euteleostomi</taxon>
        <taxon>Mammalia</taxon>
        <taxon>Eutheria</taxon>
        <taxon>Euarchontoglires</taxon>
        <taxon>Glires</taxon>
        <taxon>Rodentia</taxon>
        <taxon>Hystricomorpha</taxon>
        <taxon>Bathyergidae</taxon>
        <taxon>Heterocephalus</taxon>
    </lineage>
</organism>
<feature type="region of interest" description="Disordered" evidence="2">
    <location>
        <begin position="148"/>
        <end position="167"/>
    </location>
</feature>
<feature type="coiled-coil region" evidence="1">
    <location>
        <begin position="389"/>
        <end position="424"/>
    </location>
</feature>
<feature type="region of interest" description="Disordered" evidence="2">
    <location>
        <begin position="213"/>
        <end position="232"/>
    </location>
</feature>
<dbReference type="GO" id="GO:0016192">
    <property type="term" value="P:vesicle-mediated transport"/>
    <property type="evidence" value="ECO:0007669"/>
    <property type="project" value="UniProtKB-ARBA"/>
</dbReference>
<keyword evidence="1" id="KW-0175">Coiled coil</keyword>
<dbReference type="RefSeq" id="XP_004838596.1">
    <property type="nucleotide sequence ID" value="XM_004838539.3"/>
</dbReference>
<dbReference type="Gene3D" id="1.10.8.270">
    <property type="entry name" value="putative rabgap domain of human tbc1 domain family member 14 like domains"/>
    <property type="match status" value="1"/>
</dbReference>
<dbReference type="Gene3D" id="1.10.472.80">
    <property type="entry name" value="Ypt/Rab-GAP domain of gyp1p, domain 3"/>
    <property type="match status" value="1"/>
</dbReference>
<evidence type="ECO:0000256" key="1">
    <source>
        <dbReference type="SAM" id="Coils"/>
    </source>
</evidence>
<dbReference type="CTD" id="23232"/>
<sequence length="753" mass="83124">MVGPEDARPCSGRNAKLLLVPALEPVGQNGKMMRATGGFSGGVGAVEQPAAEEEEEEEEETPPPQLLQRYLAAAGGQLEPGLCYCALPGGQAGASLSSVALRWDACPPGPGSKLRGSGAVAARAPRQGGMTNGDSGFLPGQDRRGLEKASGLARADGPESCGRSPCPCGRLRLEGPGDEGAESAGSVDDWAAPLEDPLRSCCLGNVNGKKLEGSGSEATGSEEGATPAALSVRRTSGGTELVLGFPDVRLNSRNTFEVSRRQSAGDHLTSAGPQVSSPTAEQDPAGTSTRARRSGGFADFFARNLFLRTKELKSVVHSAPGWKLFGKVPPRENLQKTSRIIQQEYEARTGRTCKPSTQSSRRKNFEFEPLSTTALILEDRPSNLPAKSVEEALRHRQEYDEMVAEAKKREIKEAHKRKRIMKERFKQEENIANAMVIWINEILPNWEVMRSTRRVRELWWQGLPPSVRGKVWSLAVGNELNITPELYEIFLSRAKERWKSFGETSADNDTEGVSVADREASLELIKLDISRTFPSLFIFQKGGPYHDVLHSVLGAYTCYRPDVGYVQGMSFIAAVLILNLEEADAFIAFANLLNKPCQLAFFRVDHSMMLKYFATFEVFFEENLSKLFLHFKSYSLTPDIYLIDWIFTLYSKSLPLDLACRVWDVFCRDGEEFLFRTGLGILRLYEDILLQMDFIHIAQFLTKLPEDITSEKLFSCIAAIQMQNSTKKWTQVFASVLKDIKEGEKNTSPALKS</sequence>
<feature type="compositionally biased region" description="Acidic residues" evidence="2">
    <location>
        <begin position="50"/>
        <end position="61"/>
    </location>
</feature>
<feature type="region of interest" description="Disordered" evidence="2">
    <location>
        <begin position="257"/>
        <end position="292"/>
    </location>
</feature>
<dbReference type="KEGG" id="hgl:101707054"/>
<dbReference type="InterPro" id="IPR050302">
    <property type="entry name" value="Rab_GAP_TBC_domain"/>
</dbReference>
<dbReference type="GO" id="GO:0005096">
    <property type="term" value="F:GTPase activator activity"/>
    <property type="evidence" value="ECO:0007669"/>
    <property type="project" value="TreeGrafter"/>
</dbReference>
<dbReference type="PANTHER" id="PTHR47219">
    <property type="entry name" value="RAB GTPASE-ACTIVATING PROTEIN 1-LIKE"/>
    <property type="match status" value="1"/>
</dbReference>
<accession>A0AAX6NWJ8</accession>
<dbReference type="AlphaFoldDB" id="A0AAX6NWJ8"/>
<name>A0AAX6NWJ8_HETGA</name>
<feature type="compositionally biased region" description="Polar residues" evidence="2">
    <location>
        <begin position="271"/>
        <end position="289"/>
    </location>
</feature>
<protein>
    <submittedName>
        <fullName evidence="5">TBC1 domain family member 12 isoform X1</fullName>
    </submittedName>
</protein>
<evidence type="ECO:0000256" key="2">
    <source>
        <dbReference type="SAM" id="MobiDB-lite"/>
    </source>
</evidence>
<dbReference type="InterPro" id="IPR035969">
    <property type="entry name" value="Rab-GAP_TBC_sf"/>
</dbReference>
<evidence type="ECO:0000259" key="3">
    <source>
        <dbReference type="PROSITE" id="PS50086"/>
    </source>
</evidence>
<dbReference type="Gene3D" id="1.10.10.750">
    <property type="entry name" value="Ypt/Rab-GAP domain of gyp1p, domain 1"/>
    <property type="match status" value="1"/>
</dbReference>
<keyword evidence="4" id="KW-1185">Reference proteome</keyword>
<dbReference type="GO" id="GO:0031410">
    <property type="term" value="C:cytoplasmic vesicle"/>
    <property type="evidence" value="ECO:0007669"/>
    <property type="project" value="UniProtKB-ARBA"/>
</dbReference>
<dbReference type="PANTHER" id="PTHR47219:SF15">
    <property type="entry name" value="TBC1 DOMAIN FAMILY MEMBER 12 ISOFORM X1"/>
    <property type="match status" value="1"/>
</dbReference>
<dbReference type="FunFam" id="1.10.10.750:FF:000005">
    <property type="entry name" value="TBC1 domain family member 14"/>
    <property type="match status" value="1"/>
</dbReference>
<dbReference type="SUPFAM" id="SSF47923">
    <property type="entry name" value="Ypt/Rab-GAP domain of gyp1p"/>
    <property type="match status" value="2"/>
</dbReference>
<feature type="compositionally biased region" description="Low complexity" evidence="2">
    <location>
        <begin position="213"/>
        <end position="226"/>
    </location>
</feature>
<proteinExistence type="predicted"/>
<dbReference type="GO" id="GO:0005773">
    <property type="term" value="C:vacuole"/>
    <property type="evidence" value="ECO:0007669"/>
    <property type="project" value="UniProtKB-ARBA"/>
</dbReference>
<feature type="region of interest" description="Disordered" evidence="2">
    <location>
        <begin position="29"/>
        <end position="64"/>
    </location>
</feature>
<gene>
    <name evidence="5" type="primary">Tbc1d12</name>
</gene>
<dbReference type="FunFam" id="1.10.8.270:FF:000008">
    <property type="entry name" value="Putative TBC1 domain family member 14"/>
    <property type="match status" value="1"/>
</dbReference>
<evidence type="ECO:0000313" key="5">
    <source>
        <dbReference type="RefSeq" id="XP_004838596.1"/>
    </source>
</evidence>
<dbReference type="SMART" id="SM00164">
    <property type="entry name" value="TBC"/>
    <property type="match status" value="1"/>
</dbReference>
<dbReference type="FunFam" id="1.10.472.80:FF:000006">
    <property type="entry name" value="TBC1 domain family member 14"/>
    <property type="match status" value="1"/>
</dbReference>
<reference evidence="5" key="1">
    <citation type="submission" date="2025-08" db="UniProtKB">
        <authorList>
            <consortium name="RefSeq"/>
        </authorList>
    </citation>
    <scope>IDENTIFICATION</scope>
</reference>
<evidence type="ECO:0000313" key="4">
    <source>
        <dbReference type="Proteomes" id="UP000694906"/>
    </source>
</evidence>
<dbReference type="InterPro" id="IPR000195">
    <property type="entry name" value="Rab-GAP-TBC_dom"/>
</dbReference>
<dbReference type="Pfam" id="PF00566">
    <property type="entry name" value="RabGAP-TBC"/>
    <property type="match status" value="1"/>
</dbReference>
<dbReference type="GeneID" id="101707054"/>
<feature type="domain" description="Rab-GAP TBC" evidence="3">
    <location>
        <begin position="462"/>
        <end position="670"/>
    </location>
</feature>
<dbReference type="GO" id="GO:0031267">
    <property type="term" value="F:small GTPase binding"/>
    <property type="evidence" value="ECO:0007669"/>
    <property type="project" value="TreeGrafter"/>
</dbReference>